<gene>
    <name evidence="1" type="ORF">DRP53_01600</name>
</gene>
<evidence type="ECO:0000313" key="2">
    <source>
        <dbReference type="Proteomes" id="UP000268469"/>
    </source>
</evidence>
<protein>
    <submittedName>
        <fullName evidence="1">Uncharacterized protein</fullName>
    </submittedName>
</protein>
<sequence length="95" mass="10475">MANLILILLLTTNLFGKDKVLHFAYSAGMVGITNHILTEEVGLDLDEGKTISISLTGTIGLTKEIIDSERKGQFSFTDLFWDILGIGLGYLLFLR</sequence>
<proteinExistence type="predicted"/>
<dbReference type="EMBL" id="QNBE01000009">
    <property type="protein sequence ID" value="RKX71427.1"/>
    <property type="molecule type" value="Genomic_DNA"/>
</dbReference>
<dbReference type="AlphaFoldDB" id="A0A660SL10"/>
<accession>A0A660SL10</accession>
<organism evidence="1 2">
    <name type="scientific">candidate division WOR-3 bacterium</name>
    <dbReference type="NCBI Taxonomy" id="2052148"/>
    <lineage>
        <taxon>Bacteria</taxon>
        <taxon>Bacteria division WOR-3</taxon>
    </lineage>
</organism>
<evidence type="ECO:0000313" key="1">
    <source>
        <dbReference type="EMBL" id="RKX71427.1"/>
    </source>
</evidence>
<name>A0A660SL10_UNCW3</name>
<dbReference type="Proteomes" id="UP000268469">
    <property type="component" value="Unassembled WGS sequence"/>
</dbReference>
<comment type="caution">
    <text evidence="1">The sequence shown here is derived from an EMBL/GenBank/DDBJ whole genome shotgun (WGS) entry which is preliminary data.</text>
</comment>
<reference evidence="1 2" key="1">
    <citation type="submission" date="2018-06" db="EMBL/GenBank/DDBJ databases">
        <title>Extensive metabolic versatility and redundancy in microbially diverse, dynamic hydrothermal sediments.</title>
        <authorList>
            <person name="Dombrowski N."/>
            <person name="Teske A."/>
            <person name="Baker B.J."/>
        </authorList>
    </citation>
    <scope>NUCLEOTIDE SEQUENCE [LARGE SCALE GENOMIC DNA]</scope>
    <source>
        <strain evidence="1">B36_G15</strain>
    </source>
</reference>